<dbReference type="PANTHER" id="PTHR46268">
    <property type="entry name" value="STRESS RESPONSE PROTEIN NHAX"/>
    <property type="match status" value="1"/>
</dbReference>
<gene>
    <name evidence="3" type="ORF">HR057_14640</name>
</gene>
<reference evidence="3" key="1">
    <citation type="submission" date="2020-06" db="EMBL/GenBank/DDBJ databases">
        <title>A novel thermopfilic bacterium from Erzurum, Turkey.</title>
        <authorList>
            <person name="Adiguzel A."/>
            <person name="Ay H."/>
            <person name="Baltaci M.O."/>
        </authorList>
    </citation>
    <scope>NUCLEOTIDE SEQUENCE</scope>
    <source>
        <strain evidence="3">P2</strain>
    </source>
</reference>
<dbReference type="PANTHER" id="PTHR46268:SF6">
    <property type="entry name" value="UNIVERSAL STRESS PROTEIN UP12"/>
    <property type="match status" value="1"/>
</dbReference>
<dbReference type="AlphaFoldDB" id="A0A8J8GGI1"/>
<evidence type="ECO:0000256" key="1">
    <source>
        <dbReference type="ARBA" id="ARBA00008791"/>
    </source>
</evidence>
<sequence length="141" mass="15702">MEKTILVPVDGSDHSRRALQFAVDLAKGLQAKIIVLNVQLSLNTRNVRRFISQEQIREYQEGEAQEALNKVLDILEGQDLVVETKVRIGVPDLEICKEAEEEKVTMIIMGTRGLGAIKRNILGSVSYRVLHEAPCPVTVVP</sequence>
<proteinExistence type="inferred from homology"/>
<dbReference type="PRINTS" id="PR01438">
    <property type="entry name" value="UNVRSLSTRESS"/>
</dbReference>
<dbReference type="Proteomes" id="UP000625804">
    <property type="component" value="Unassembled WGS sequence"/>
</dbReference>
<dbReference type="Gene3D" id="3.40.50.620">
    <property type="entry name" value="HUPs"/>
    <property type="match status" value="1"/>
</dbReference>
<feature type="domain" description="UspA" evidence="2">
    <location>
        <begin position="3"/>
        <end position="141"/>
    </location>
</feature>
<comment type="similarity">
    <text evidence="1">Belongs to the universal stress protein A family.</text>
</comment>
<protein>
    <submittedName>
        <fullName evidence="3">Universal stress protein</fullName>
    </submittedName>
</protein>
<evidence type="ECO:0000313" key="3">
    <source>
        <dbReference type="EMBL" id="NSL52992.1"/>
    </source>
</evidence>
<organism evidence="3 4">
    <name type="scientific">Calidifontibacillus erzurumensis</name>
    <dbReference type="NCBI Taxonomy" id="2741433"/>
    <lineage>
        <taxon>Bacteria</taxon>
        <taxon>Bacillati</taxon>
        <taxon>Bacillota</taxon>
        <taxon>Bacilli</taxon>
        <taxon>Bacillales</taxon>
        <taxon>Bacillaceae</taxon>
        <taxon>Calidifontibacillus/Schinkia group</taxon>
        <taxon>Calidifontibacillus</taxon>
    </lineage>
</organism>
<evidence type="ECO:0000313" key="4">
    <source>
        <dbReference type="Proteomes" id="UP000625804"/>
    </source>
</evidence>
<dbReference type="InterPro" id="IPR006016">
    <property type="entry name" value="UspA"/>
</dbReference>
<dbReference type="SUPFAM" id="SSF52402">
    <property type="entry name" value="Adenine nucleotide alpha hydrolases-like"/>
    <property type="match status" value="1"/>
</dbReference>
<dbReference type="CDD" id="cd00293">
    <property type="entry name" value="USP-like"/>
    <property type="match status" value="1"/>
</dbReference>
<comment type="caution">
    <text evidence="3">The sequence shown here is derived from an EMBL/GenBank/DDBJ whole genome shotgun (WGS) entry which is preliminary data.</text>
</comment>
<dbReference type="EMBL" id="JABTTE010000025">
    <property type="protein sequence ID" value="NSL52992.1"/>
    <property type="molecule type" value="Genomic_DNA"/>
</dbReference>
<dbReference type="RefSeq" id="WP_173732192.1">
    <property type="nucleotide sequence ID" value="NZ_JABTTE010000025.1"/>
</dbReference>
<dbReference type="InterPro" id="IPR006015">
    <property type="entry name" value="Universal_stress_UspA"/>
</dbReference>
<dbReference type="Pfam" id="PF00582">
    <property type="entry name" value="Usp"/>
    <property type="match status" value="1"/>
</dbReference>
<keyword evidence="4" id="KW-1185">Reference proteome</keyword>
<name>A0A8J8GGI1_9BACI</name>
<accession>A0A8J8GGI1</accession>
<evidence type="ECO:0000259" key="2">
    <source>
        <dbReference type="Pfam" id="PF00582"/>
    </source>
</evidence>
<dbReference type="InterPro" id="IPR014729">
    <property type="entry name" value="Rossmann-like_a/b/a_fold"/>
</dbReference>